<comment type="catalytic activity">
    <reaction evidence="13">
        <text>serotonin + acetyl-CoA = N-acetylserotonin + CoA + H(+)</text>
        <dbReference type="Rhea" id="RHEA:25217"/>
        <dbReference type="ChEBI" id="CHEBI:15378"/>
        <dbReference type="ChEBI" id="CHEBI:17697"/>
        <dbReference type="ChEBI" id="CHEBI:57287"/>
        <dbReference type="ChEBI" id="CHEBI:57288"/>
        <dbReference type="ChEBI" id="CHEBI:350546"/>
        <dbReference type="EC" id="2.3.1.87"/>
    </reaction>
    <physiologicalReaction direction="left-to-right" evidence="13">
        <dbReference type="Rhea" id="RHEA:25218"/>
    </physiologicalReaction>
</comment>
<evidence type="ECO:0000256" key="1">
    <source>
        <dbReference type="ARBA" id="ARBA00022679"/>
    </source>
</evidence>
<dbReference type="SUPFAM" id="SSF55729">
    <property type="entry name" value="Acyl-CoA N-acyltransferases (Nat)"/>
    <property type="match status" value="1"/>
</dbReference>
<dbReference type="PANTHER" id="PTHR20905">
    <property type="entry name" value="N-ACETYLTRANSFERASE-RELATED"/>
    <property type="match status" value="1"/>
</dbReference>
<dbReference type="GO" id="GO:0004059">
    <property type="term" value="F:aralkylamine N-acetyltransferase activity"/>
    <property type="evidence" value="ECO:0007669"/>
    <property type="project" value="UniProtKB-EC"/>
</dbReference>
<evidence type="ECO:0000256" key="12">
    <source>
        <dbReference type="ARBA" id="ARBA00052335"/>
    </source>
</evidence>
<comment type="catalytic activity">
    <reaction evidence="11">
        <text>serotonin + hexadecanoyl-CoA = N-hexadecanoyl-serotonin + CoA + H(+)</text>
        <dbReference type="Rhea" id="RHEA:51384"/>
        <dbReference type="ChEBI" id="CHEBI:15378"/>
        <dbReference type="ChEBI" id="CHEBI:57287"/>
        <dbReference type="ChEBI" id="CHEBI:57379"/>
        <dbReference type="ChEBI" id="CHEBI:134059"/>
        <dbReference type="ChEBI" id="CHEBI:350546"/>
    </reaction>
    <physiologicalReaction direction="left-to-right" evidence="11">
        <dbReference type="Rhea" id="RHEA:51385"/>
    </physiologicalReaction>
</comment>
<dbReference type="EC" id="2.3.1.87" evidence="5"/>
<accession>A0A034W3K8</accession>
<comment type="catalytic activity">
    <reaction evidence="8">
        <text>serotonin + (5Z,8Z,11Z,14Z)-eicosatetraenoyl-CoA = N-[(5Z,8Z,11Z,14Z)-eicosatetraenoyl]-serotonin + CoA + H(+)</text>
        <dbReference type="Rhea" id="RHEA:51396"/>
        <dbReference type="ChEBI" id="CHEBI:15378"/>
        <dbReference type="ChEBI" id="CHEBI:57287"/>
        <dbReference type="ChEBI" id="CHEBI:57368"/>
        <dbReference type="ChEBI" id="CHEBI:132255"/>
        <dbReference type="ChEBI" id="CHEBI:350546"/>
    </reaction>
    <physiologicalReaction direction="left-to-right" evidence="8">
        <dbReference type="Rhea" id="RHEA:51397"/>
    </physiologicalReaction>
</comment>
<protein>
    <recommendedName>
        <fullName evidence="5">aralkylamine N-acetyltransferase</fullName>
        <ecNumber evidence="5">2.3.1.87</ecNumber>
    </recommendedName>
</protein>
<dbReference type="AlphaFoldDB" id="A0A034W3K8"/>
<reference evidence="15" key="1">
    <citation type="journal article" date="2014" name="BMC Genomics">
        <title>Characterizing the developmental transcriptome of the oriental fruit fly, Bactrocera dorsalis (Diptera: Tephritidae) through comparative genomic analysis with Drosophila melanogaster utilizing modENCODE datasets.</title>
        <authorList>
            <person name="Geib S.M."/>
            <person name="Calla B."/>
            <person name="Hall B."/>
            <person name="Hou S."/>
            <person name="Manoukis N.C."/>
        </authorList>
    </citation>
    <scope>NUCLEOTIDE SEQUENCE</scope>
    <source>
        <strain evidence="15">Punador</strain>
    </source>
</reference>
<sequence>RARQKMTGSETKPGQADNIHIRVIKLSESDDVLKFIRIHFYPDEPMNIGSAQGHPDLEDEQFNISQIAHGSSLMAVQQETTDGILSERIVGVLLSGPKYSNEAEHLFKEADRHSSDNWDRLFQIFAQAERDANVFERYNVEKALHVNASGVHRSFRGRGIGTKLKEKLADLGRELNYPLMTTDCASFYSAQVSERMGMECVNVIKYADYLDEEGNVVFQPPMPHEYLKTYAMRL</sequence>
<organism evidence="15">
    <name type="scientific">Bactrocera dorsalis</name>
    <name type="common">Oriental fruit fly</name>
    <name type="synonym">Dacus dorsalis</name>
    <dbReference type="NCBI Taxonomy" id="27457"/>
    <lineage>
        <taxon>Eukaryota</taxon>
        <taxon>Metazoa</taxon>
        <taxon>Ecdysozoa</taxon>
        <taxon>Arthropoda</taxon>
        <taxon>Hexapoda</taxon>
        <taxon>Insecta</taxon>
        <taxon>Pterygota</taxon>
        <taxon>Neoptera</taxon>
        <taxon>Endopterygota</taxon>
        <taxon>Diptera</taxon>
        <taxon>Brachycera</taxon>
        <taxon>Muscomorpha</taxon>
        <taxon>Tephritoidea</taxon>
        <taxon>Tephritidae</taxon>
        <taxon>Bactrocera</taxon>
        <taxon>Bactrocera</taxon>
    </lineage>
</organism>
<proteinExistence type="inferred from homology"/>
<evidence type="ECO:0000256" key="6">
    <source>
        <dbReference type="ARBA" id="ARBA00050189"/>
    </source>
</evidence>
<evidence type="ECO:0000256" key="8">
    <source>
        <dbReference type="ARBA" id="ARBA00051284"/>
    </source>
</evidence>
<comment type="catalytic activity">
    <reaction evidence="9">
        <text>dopamine + acetyl-CoA = N-acetyldopamine + CoA + H(+)</text>
        <dbReference type="Rhea" id="RHEA:51388"/>
        <dbReference type="ChEBI" id="CHEBI:15378"/>
        <dbReference type="ChEBI" id="CHEBI:57287"/>
        <dbReference type="ChEBI" id="CHEBI:57288"/>
        <dbReference type="ChEBI" id="CHEBI:59905"/>
        <dbReference type="ChEBI" id="CHEBI:125678"/>
    </reaction>
    <physiologicalReaction direction="left-to-right" evidence="9">
        <dbReference type="Rhea" id="RHEA:51389"/>
    </physiologicalReaction>
</comment>
<evidence type="ECO:0000256" key="11">
    <source>
        <dbReference type="ARBA" id="ARBA00052178"/>
    </source>
</evidence>
<evidence type="ECO:0000256" key="13">
    <source>
        <dbReference type="ARBA" id="ARBA00052491"/>
    </source>
</evidence>
<evidence type="ECO:0000256" key="3">
    <source>
        <dbReference type="ARBA" id="ARBA00037926"/>
    </source>
</evidence>
<evidence type="ECO:0000256" key="10">
    <source>
        <dbReference type="ARBA" id="ARBA00051823"/>
    </source>
</evidence>
<evidence type="ECO:0000256" key="7">
    <source>
        <dbReference type="ARBA" id="ARBA00050849"/>
    </source>
</evidence>
<keyword evidence="1" id="KW-0808">Transferase</keyword>
<dbReference type="Pfam" id="PF00583">
    <property type="entry name" value="Acetyltransf_1"/>
    <property type="match status" value="1"/>
</dbReference>
<comment type="catalytic activity">
    <reaction evidence="7">
        <text>serotonin + octadecanoyl-CoA = N-octadecanoyl-serotonin + CoA + H(+)</text>
        <dbReference type="Rhea" id="RHEA:51400"/>
        <dbReference type="ChEBI" id="CHEBI:15378"/>
        <dbReference type="ChEBI" id="CHEBI:57287"/>
        <dbReference type="ChEBI" id="CHEBI:57394"/>
        <dbReference type="ChEBI" id="CHEBI:134065"/>
        <dbReference type="ChEBI" id="CHEBI:350546"/>
    </reaction>
    <physiologicalReaction direction="left-to-right" evidence="7">
        <dbReference type="Rhea" id="RHEA:51401"/>
    </physiologicalReaction>
</comment>
<comment type="catalytic activity">
    <reaction evidence="10">
        <text>serotonin + (9Z)-octadecenoyl-CoA = N-(9Z-octadecenoyl)-serotonin + CoA + H(+)</text>
        <dbReference type="Rhea" id="RHEA:51392"/>
        <dbReference type="ChEBI" id="CHEBI:15378"/>
        <dbReference type="ChEBI" id="CHEBI:57287"/>
        <dbReference type="ChEBI" id="CHEBI:57387"/>
        <dbReference type="ChEBI" id="CHEBI:134064"/>
        <dbReference type="ChEBI" id="CHEBI:350546"/>
    </reaction>
    <physiologicalReaction direction="left-to-right" evidence="10">
        <dbReference type="Rhea" id="RHEA:51393"/>
    </physiologicalReaction>
</comment>
<evidence type="ECO:0000256" key="9">
    <source>
        <dbReference type="ARBA" id="ARBA00051711"/>
    </source>
</evidence>
<comment type="catalytic activity">
    <reaction evidence="12">
        <text>dopamine + hexadecanoyl-CoA = N-hexadecanoyl-dopamine + CoA + H(+)</text>
        <dbReference type="Rhea" id="RHEA:51376"/>
        <dbReference type="ChEBI" id="CHEBI:15378"/>
        <dbReference type="ChEBI" id="CHEBI:57287"/>
        <dbReference type="ChEBI" id="CHEBI:57379"/>
        <dbReference type="ChEBI" id="CHEBI:59905"/>
        <dbReference type="ChEBI" id="CHEBI:134058"/>
    </reaction>
    <physiologicalReaction direction="left-to-right" evidence="12">
        <dbReference type="Rhea" id="RHEA:51377"/>
    </physiologicalReaction>
</comment>
<comment type="pathway">
    <text evidence="3">Aromatic compound metabolism; melatonin biosynthesis; melatonin from serotonin: step 1/2.</text>
</comment>
<dbReference type="CDD" id="cd04301">
    <property type="entry name" value="NAT_SF"/>
    <property type="match status" value="1"/>
</dbReference>
<evidence type="ECO:0000256" key="4">
    <source>
        <dbReference type="ARBA" id="ARBA00038182"/>
    </source>
</evidence>
<dbReference type="EMBL" id="GAKP01008781">
    <property type="protein sequence ID" value="JAC50171.1"/>
    <property type="molecule type" value="Transcribed_RNA"/>
</dbReference>
<name>A0A034W3K8_BACDO</name>
<dbReference type="InterPro" id="IPR016181">
    <property type="entry name" value="Acyl_CoA_acyltransferase"/>
</dbReference>
<feature type="non-terminal residue" evidence="15">
    <location>
        <position position="1"/>
    </location>
</feature>
<feature type="domain" description="N-acetyltransferase" evidence="14">
    <location>
        <begin position="74"/>
        <end position="223"/>
    </location>
</feature>
<evidence type="ECO:0000256" key="2">
    <source>
        <dbReference type="ARBA" id="ARBA00023315"/>
    </source>
</evidence>
<dbReference type="OrthoDB" id="8113373at2759"/>
<dbReference type="PANTHER" id="PTHR20905:SF1">
    <property type="entry name" value="AT07410P-RELATED"/>
    <property type="match status" value="1"/>
</dbReference>
<evidence type="ECO:0000256" key="5">
    <source>
        <dbReference type="ARBA" id="ARBA00039114"/>
    </source>
</evidence>
<dbReference type="Gene3D" id="3.40.630.30">
    <property type="match status" value="1"/>
</dbReference>
<dbReference type="PROSITE" id="PS51186">
    <property type="entry name" value="GNAT"/>
    <property type="match status" value="1"/>
</dbReference>
<keyword evidence="2" id="KW-0012">Acyltransferase</keyword>
<comment type="similarity">
    <text evidence="4">Belongs to the acetyltransferase family. AANAT subfamily.</text>
</comment>
<dbReference type="FunFam" id="3.40.630.30:FF:000046">
    <property type="entry name" value="Dopamine N-acetyltransferase"/>
    <property type="match status" value="1"/>
</dbReference>
<evidence type="ECO:0000313" key="15">
    <source>
        <dbReference type="EMBL" id="JAC50171.1"/>
    </source>
</evidence>
<dbReference type="InterPro" id="IPR000182">
    <property type="entry name" value="GNAT_dom"/>
</dbReference>
<evidence type="ECO:0000259" key="14">
    <source>
        <dbReference type="PROSITE" id="PS51186"/>
    </source>
</evidence>
<comment type="catalytic activity">
    <reaction evidence="6">
        <text>dopamine + (9Z)-octadecenoyl-CoA = N-(9Z-octadecanoyl)-dopamine + CoA + H(+)</text>
        <dbReference type="Rhea" id="RHEA:51380"/>
        <dbReference type="ChEBI" id="CHEBI:15378"/>
        <dbReference type="ChEBI" id="CHEBI:31883"/>
        <dbReference type="ChEBI" id="CHEBI:57287"/>
        <dbReference type="ChEBI" id="CHEBI:57387"/>
        <dbReference type="ChEBI" id="CHEBI:59905"/>
    </reaction>
    <physiologicalReaction direction="left-to-right" evidence="6">
        <dbReference type="Rhea" id="RHEA:51381"/>
    </physiologicalReaction>
</comment>